<evidence type="ECO:0000256" key="12">
    <source>
        <dbReference type="SAM" id="SignalP"/>
    </source>
</evidence>
<keyword evidence="6 12" id="KW-0732">Signal</keyword>
<feature type="non-terminal residue" evidence="14">
    <location>
        <position position="175"/>
    </location>
</feature>
<keyword evidence="15" id="KW-1185">Reference proteome</keyword>
<dbReference type="InterPro" id="IPR016179">
    <property type="entry name" value="Insulin-like"/>
</dbReference>
<keyword evidence="7" id="KW-1015">Disulfide bond</keyword>
<name>A0AAD5A294_SILAS</name>
<dbReference type="GO" id="GO:0001664">
    <property type="term" value="F:G protein-coupled receptor binding"/>
    <property type="evidence" value="ECO:0007669"/>
    <property type="project" value="TreeGrafter"/>
</dbReference>
<organism evidence="14 15">
    <name type="scientific">Silurus asotus</name>
    <name type="common">Amur catfish</name>
    <name type="synonym">Parasilurus asotus</name>
    <dbReference type="NCBI Taxonomy" id="30991"/>
    <lineage>
        <taxon>Eukaryota</taxon>
        <taxon>Metazoa</taxon>
        <taxon>Chordata</taxon>
        <taxon>Craniata</taxon>
        <taxon>Vertebrata</taxon>
        <taxon>Euteleostomi</taxon>
        <taxon>Actinopterygii</taxon>
        <taxon>Neopterygii</taxon>
        <taxon>Teleostei</taxon>
        <taxon>Ostariophysi</taxon>
        <taxon>Siluriformes</taxon>
        <taxon>Siluridae</taxon>
        <taxon>Silurus</taxon>
    </lineage>
</organism>
<evidence type="ECO:0000256" key="2">
    <source>
        <dbReference type="ARBA" id="ARBA00009034"/>
    </source>
</evidence>
<dbReference type="Pfam" id="PF00049">
    <property type="entry name" value="Insulin"/>
    <property type="match status" value="1"/>
</dbReference>
<keyword evidence="5" id="KW-0165">Cleavage on pair of basic residues</keyword>
<evidence type="ECO:0000313" key="14">
    <source>
        <dbReference type="EMBL" id="KAI5608150.1"/>
    </source>
</evidence>
<dbReference type="GO" id="GO:0007193">
    <property type="term" value="P:adenylate cyclase-inhibiting G protein-coupled receptor signaling pathway"/>
    <property type="evidence" value="ECO:0007669"/>
    <property type="project" value="TreeGrafter"/>
</dbReference>
<dbReference type="SMART" id="SM00078">
    <property type="entry name" value="IlGF"/>
    <property type="match status" value="1"/>
</dbReference>
<dbReference type="InterPro" id="IPR036438">
    <property type="entry name" value="Insulin-like_sf"/>
</dbReference>
<keyword evidence="4 11" id="KW-0964">Secreted</keyword>
<dbReference type="InterPro" id="IPR022353">
    <property type="entry name" value="Insulin_CS"/>
</dbReference>
<sequence>KWIITLMVLIITENNGISGKEVRVKLCGREFIRMVVTLCGSSRLRRFAPELIPVSISPQGGSLLFILFNTVSLVSNVNSLNLIFSFISETQYISDLFPDLTSLKSSSEDQNINDSLEKHLNSSSSLSLSSSSSSSSFLKITQFSEHSSLRLQRDVGPAGVCCRSGCTKTELVQYC</sequence>
<evidence type="ECO:0000256" key="10">
    <source>
        <dbReference type="ARBA" id="ARBA00032881"/>
    </source>
</evidence>
<evidence type="ECO:0000256" key="5">
    <source>
        <dbReference type="ARBA" id="ARBA00022685"/>
    </source>
</evidence>
<feature type="non-terminal residue" evidence="14">
    <location>
        <position position="1"/>
    </location>
</feature>
<feature type="chain" id="PRO_5042160548" description="Insulin-like 3" evidence="12">
    <location>
        <begin position="20"/>
        <end position="175"/>
    </location>
</feature>
<evidence type="ECO:0000313" key="15">
    <source>
        <dbReference type="Proteomes" id="UP001205998"/>
    </source>
</evidence>
<dbReference type="AlphaFoldDB" id="A0AAD5A294"/>
<gene>
    <name evidence="14" type="ORF">C0J50_9643</name>
</gene>
<evidence type="ECO:0000256" key="6">
    <source>
        <dbReference type="ARBA" id="ARBA00022729"/>
    </source>
</evidence>
<comment type="similarity">
    <text evidence="2 11">Belongs to the insulin family.</text>
</comment>
<dbReference type="InterPro" id="IPR043387">
    <property type="entry name" value="INSL3/INSL4"/>
</dbReference>
<dbReference type="GO" id="GO:0005615">
    <property type="term" value="C:extracellular space"/>
    <property type="evidence" value="ECO:0007669"/>
    <property type="project" value="TreeGrafter"/>
</dbReference>
<evidence type="ECO:0000256" key="8">
    <source>
        <dbReference type="ARBA" id="ARBA00025288"/>
    </source>
</evidence>
<evidence type="ECO:0000256" key="7">
    <source>
        <dbReference type="ARBA" id="ARBA00023157"/>
    </source>
</evidence>
<dbReference type="PROSITE" id="PS00262">
    <property type="entry name" value="INSULIN"/>
    <property type="match status" value="1"/>
</dbReference>
<feature type="signal peptide" evidence="12">
    <location>
        <begin position="1"/>
        <end position="19"/>
    </location>
</feature>
<evidence type="ECO:0000256" key="3">
    <source>
        <dbReference type="ARBA" id="ARBA00014427"/>
    </source>
</evidence>
<dbReference type="PANTHER" id="PTHR10423:SF3">
    <property type="entry name" value="INSULIN-LIKE 3"/>
    <property type="match status" value="1"/>
</dbReference>
<evidence type="ECO:0000256" key="4">
    <source>
        <dbReference type="ARBA" id="ARBA00022525"/>
    </source>
</evidence>
<dbReference type="Proteomes" id="UP001205998">
    <property type="component" value="Unassembled WGS sequence"/>
</dbReference>
<feature type="domain" description="Insulin-like" evidence="13">
    <location>
        <begin position="24"/>
        <end position="175"/>
    </location>
</feature>
<dbReference type="EMBL" id="MU585527">
    <property type="protein sequence ID" value="KAI5608150.1"/>
    <property type="molecule type" value="Genomic_DNA"/>
</dbReference>
<evidence type="ECO:0000256" key="1">
    <source>
        <dbReference type="ARBA" id="ARBA00004613"/>
    </source>
</evidence>
<reference evidence="14" key="1">
    <citation type="submission" date="2018-07" db="EMBL/GenBank/DDBJ databases">
        <title>Comparative genomics of catfishes provides insights into carnivory and benthic adaptation.</title>
        <authorList>
            <person name="Zhang Y."/>
            <person name="Wang D."/>
            <person name="Peng Z."/>
            <person name="Zheng S."/>
            <person name="Shao F."/>
            <person name="Tao W."/>
        </authorList>
    </citation>
    <scope>NUCLEOTIDE SEQUENCE</scope>
    <source>
        <strain evidence="14">Chongqing</strain>
    </source>
</reference>
<protein>
    <recommendedName>
        <fullName evidence="3">Insulin-like 3</fullName>
    </recommendedName>
    <alternativeName>
        <fullName evidence="10">Leydig insulin-like peptide</fullName>
    </alternativeName>
    <alternativeName>
        <fullName evidence="9">Relaxin-like factor</fullName>
    </alternativeName>
</protein>
<evidence type="ECO:0000256" key="11">
    <source>
        <dbReference type="RuleBase" id="RU000406"/>
    </source>
</evidence>
<dbReference type="SUPFAM" id="SSF56994">
    <property type="entry name" value="Insulin-like"/>
    <property type="match status" value="1"/>
</dbReference>
<proteinExistence type="inferred from homology"/>
<dbReference type="PANTHER" id="PTHR10423">
    <property type="entry name" value="INSULIN-LIKE 3"/>
    <property type="match status" value="1"/>
</dbReference>
<accession>A0AAD5A294</accession>
<comment type="subcellular location">
    <subcellularLocation>
        <location evidence="1 11">Secreted</location>
    </subcellularLocation>
</comment>
<comment type="caution">
    <text evidence="14">The sequence shown here is derived from an EMBL/GenBank/DDBJ whole genome shotgun (WGS) entry which is preliminary data.</text>
</comment>
<evidence type="ECO:0000259" key="13">
    <source>
        <dbReference type="SMART" id="SM00078"/>
    </source>
</evidence>
<comment type="function">
    <text evidence="8">Seems to play a role in testicular function. May be a trophic hormone with a role in testicular descent in fetal life. Is a ligand for LGR8 receptor.</text>
</comment>
<evidence type="ECO:0000256" key="9">
    <source>
        <dbReference type="ARBA" id="ARBA00032209"/>
    </source>
</evidence>
<dbReference type="GO" id="GO:0005179">
    <property type="term" value="F:hormone activity"/>
    <property type="evidence" value="ECO:0007669"/>
    <property type="project" value="InterPro"/>
</dbReference>